<accession>A0A7J6RX58</accession>
<gene>
    <name evidence="1" type="ORF">FOZ63_012690</name>
</gene>
<protein>
    <submittedName>
        <fullName evidence="1">Uncharacterized protein</fullName>
    </submittedName>
</protein>
<proteinExistence type="predicted"/>
<keyword evidence="2" id="KW-1185">Reference proteome</keyword>
<dbReference type="EMBL" id="JABANO010022557">
    <property type="protein sequence ID" value="KAF4724966.1"/>
    <property type="molecule type" value="Genomic_DNA"/>
</dbReference>
<evidence type="ECO:0000313" key="1">
    <source>
        <dbReference type="EMBL" id="KAF4724966.1"/>
    </source>
</evidence>
<feature type="non-terminal residue" evidence="1">
    <location>
        <position position="115"/>
    </location>
</feature>
<dbReference type="Proteomes" id="UP000553632">
    <property type="component" value="Unassembled WGS sequence"/>
</dbReference>
<sequence>MEPTSIVDQQYCKFALLNPAKANLRFNMGPRQWVDTNKDLMRTRERILNEGRPIRTNLEEHCCGVQRIRKVPSHRLVSGHGGSCYPRRWVAPSLIFVHSSSPCNHAGAGGCTRPL</sequence>
<reference evidence="1 2" key="1">
    <citation type="submission" date="2020-04" db="EMBL/GenBank/DDBJ databases">
        <title>Perkinsus olseni comparative genomics.</title>
        <authorList>
            <person name="Bogema D.R."/>
        </authorList>
    </citation>
    <scope>NUCLEOTIDE SEQUENCE [LARGE SCALE GENOMIC DNA]</scope>
    <source>
        <strain evidence="1 2">ATCC PRA-207</strain>
    </source>
</reference>
<name>A0A7J6RX58_PEROL</name>
<dbReference type="AlphaFoldDB" id="A0A7J6RX58"/>
<evidence type="ECO:0000313" key="2">
    <source>
        <dbReference type="Proteomes" id="UP000553632"/>
    </source>
</evidence>
<organism evidence="1 2">
    <name type="scientific">Perkinsus olseni</name>
    <name type="common">Perkinsus atlanticus</name>
    <dbReference type="NCBI Taxonomy" id="32597"/>
    <lineage>
        <taxon>Eukaryota</taxon>
        <taxon>Sar</taxon>
        <taxon>Alveolata</taxon>
        <taxon>Perkinsozoa</taxon>
        <taxon>Perkinsea</taxon>
        <taxon>Perkinsida</taxon>
        <taxon>Perkinsidae</taxon>
        <taxon>Perkinsus</taxon>
    </lineage>
</organism>
<comment type="caution">
    <text evidence="1">The sequence shown here is derived from an EMBL/GenBank/DDBJ whole genome shotgun (WGS) entry which is preliminary data.</text>
</comment>